<dbReference type="Gene3D" id="3.30.110.170">
    <property type="entry name" value="Protein of unknown function (DUF541), domain 1"/>
    <property type="match status" value="1"/>
</dbReference>
<dbReference type="Proteomes" id="UP000316343">
    <property type="component" value="Unassembled WGS sequence"/>
</dbReference>
<dbReference type="Gene3D" id="3.30.70.2970">
    <property type="entry name" value="Protein of unknown function (DUF541), domain 2"/>
    <property type="match status" value="1"/>
</dbReference>
<keyword evidence="1" id="KW-0732">Signal</keyword>
<accession>A0A547P8K8</accession>
<dbReference type="PANTHER" id="PTHR34387">
    <property type="entry name" value="SLR1258 PROTEIN"/>
    <property type="match status" value="1"/>
</dbReference>
<protein>
    <submittedName>
        <fullName evidence="2">DUF541 domain-containing protein</fullName>
    </submittedName>
</protein>
<feature type="chain" id="PRO_5021783865" evidence="1">
    <location>
        <begin position="23"/>
        <end position="245"/>
    </location>
</feature>
<dbReference type="RefSeq" id="WP_142786738.1">
    <property type="nucleotide sequence ID" value="NZ_VHJK01000001.1"/>
</dbReference>
<evidence type="ECO:0000256" key="1">
    <source>
        <dbReference type="SAM" id="SignalP"/>
    </source>
</evidence>
<dbReference type="GO" id="GO:0006974">
    <property type="term" value="P:DNA damage response"/>
    <property type="evidence" value="ECO:0007669"/>
    <property type="project" value="TreeGrafter"/>
</dbReference>
<organism evidence="2 3">
    <name type="scientific">Erythrobacter insulae</name>
    <dbReference type="NCBI Taxonomy" id="2584124"/>
    <lineage>
        <taxon>Bacteria</taxon>
        <taxon>Pseudomonadati</taxon>
        <taxon>Pseudomonadota</taxon>
        <taxon>Alphaproteobacteria</taxon>
        <taxon>Sphingomonadales</taxon>
        <taxon>Erythrobacteraceae</taxon>
        <taxon>Erythrobacter/Porphyrobacter group</taxon>
        <taxon>Erythrobacter</taxon>
    </lineage>
</organism>
<proteinExistence type="predicted"/>
<dbReference type="InterPro" id="IPR052022">
    <property type="entry name" value="26kDa_periplasmic_antigen"/>
</dbReference>
<dbReference type="EMBL" id="VHJK01000001">
    <property type="protein sequence ID" value="TRD10478.1"/>
    <property type="molecule type" value="Genomic_DNA"/>
</dbReference>
<feature type="signal peptide" evidence="1">
    <location>
        <begin position="1"/>
        <end position="22"/>
    </location>
</feature>
<evidence type="ECO:0000313" key="3">
    <source>
        <dbReference type="Proteomes" id="UP000316343"/>
    </source>
</evidence>
<keyword evidence="3" id="KW-1185">Reference proteome</keyword>
<reference evidence="2 3" key="1">
    <citation type="submission" date="2019-06" db="EMBL/GenBank/DDBJ databases">
        <title>Erythrobacter insulae sp. nov., isolated from a tidal flat.</title>
        <authorList>
            <person name="Yoon J.-H."/>
        </authorList>
    </citation>
    <scope>NUCLEOTIDE SEQUENCE [LARGE SCALE GENOMIC DNA]</scope>
    <source>
        <strain evidence="2 3">JBTF-M21</strain>
    </source>
</reference>
<sequence>MKFYTLSAAAALAVMAATPAFAATVEIEANGPVIELSVSENVTTAPDLVTIGAGVSTEAPTAVAAMRMNAAEMRKVIDRIKSLGVADKDIQTTGINLNARYDYNRQTQEQVFRGYEVSNRVSVKLRDIAETGQALDALVLAGATDLSGPTFSIEDDEAAKDQARKRAVERSNDRARAYAAMLGYDDVKVLEINETLSGSSPMPQMMERAISLEASADASAPVQPGQVSTGVSITIKYEMLGGDDS</sequence>
<evidence type="ECO:0000313" key="2">
    <source>
        <dbReference type="EMBL" id="TRD10478.1"/>
    </source>
</evidence>
<dbReference type="AlphaFoldDB" id="A0A547P8K8"/>
<dbReference type="InterPro" id="IPR007497">
    <property type="entry name" value="SIMPL/DUF541"/>
</dbReference>
<gene>
    <name evidence="2" type="ORF">FGU71_00385</name>
</gene>
<dbReference type="PANTHER" id="PTHR34387:SF1">
    <property type="entry name" value="PERIPLASMIC IMMUNOGENIC PROTEIN"/>
    <property type="match status" value="1"/>
</dbReference>
<comment type="caution">
    <text evidence="2">The sequence shown here is derived from an EMBL/GenBank/DDBJ whole genome shotgun (WGS) entry which is preliminary data.</text>
</comment>
<dbReference type="Pfam" id="PF04402">
    <property type="entry name" value="SIMPL"/>
    <property type="match status" value="1"/>
</dbReference>
<name>A0A547P8K8_9SPHN</name>
<dbReference type="OrthoDB" id="9813144at2"/>